<evidence type="ECO:0000259" key="1">
    <source>
        <dbReference type="Pfam" id="PF13568"/>
    </source>
</evidence>
<dbReference type="KEGG" id="copr:Cop2CBH44_25120"/>
<feature type="domain" description="Outer membrane protein beta-barrel" evidence="1">
    <location>
        <begin position="22"/>
        <end position="177"/>
    </location>
</feature>
<dbReference type="AlphaFoldDB" id="A0A7G1HWT6"/>
<reference evidence="3" key="1">
    <citation type="submission" date="2020-07" db="EMBL/GenBank/DDBJ databases">
        <title>Complete genome sequencing of Coprobacter sp. strain 2CBH44.</title>
        <authorList>
            <person name="Sakamoto M."/>
            <person name="Murakami T."/>
            <person name="Mori H."/>
        </authorList>
    </citation>
    <scope>NUCLEOTIDE SEQUENCE [LARGE SCALE GENOMIC DNA]</scope>
    <source>
        <strain evidence="3">2CBH44</strain>
    </source>
</reference>
<dbReference type="Proteomes" id="UP000594042">
    <property type="component" value="Chromosome"/>
</dbReference>
<dbReference type="InterPro" id="IPR011250">
    <property type="entry name" value="OMP/PagP_B-barrel"/>
</dbReference>
<dbReference type="SUPFAM" id="SSF56925">
    <property type="entry name" value="OMPA-like"/>
    <property type="match status" value="1"/>
</dbReference>
<dbReference type="EMBL" id="AP023322">
    <property type="protein sequence ID" value="BCI64159.1"/>
    <property type="molecule type" value="Genomic_DNA"/>
</dbReference>
<protein>
    <submittedName>
        <fullName evidence="2">Membrane protein</fullName>
    </submittedName>
</protein>
<evidence type="ECO:0000313" key="2">
    <source>
        <dbReference type="EMBL" id="BCI64159.1"/>
    </source>
</evidence>
<organism evidence="2 3">
    <name type="scientific">Coprobacter secundus subsp. similis</name>
    <dbReference type="NCBI Taxonomy" id="2751153"/>
    <lineage>
        <taxon>Bacteria</taxon>
        <taxon>Pseudomonadati</taxon>
        <taxon>Bacteroidota</taxon>
        <taxon>Bacteroidia</taxon>
        <taxon>Bacteroidales</taxon>
        <taxon>Barnesiellaceae</taxon>
        <taxon>Coprobacter</taxon>
    </lineage>
</organism>
<dbReference type="Pfam" id="PF13568">
    <property type="entry name" value="OMP_b-brl_2"/>
    <property type="match status" value="1"/>
</dbReference>
<accession>A0A7G1HWT6</accession>
<dbReference type="InterPro" id="IPR025665">
    <property type="entry name" value="Beta-barrel_OMP_2"/>
</dbReference>
<evidence type="ECO:0000313" key="3">
    <source>
        <dbReference type="Proteomes" id="UP000594042"/>
    </source>
</evidence>
<proteinExistence type="predicted"/>
<gene>
    <name evidence="2" type="ORF">Cop2CBH44_25120</name>
</gene>
<name>A0A7G1HWT6_9BACT</name>
<sequence length="201" mass="21931">MKKVFFLSLFLALIVIMPAEAQFKLGIRAGANMSSLKFNKEVKSSNVAGFTGGVMAEFIIPGLGFGLDGAVMYTRRGSELKFSDIVDAVGNVIGSNKSTTKLDYIEIPVNLKYKLGLSLVKPYIFAGPSFAFLVGDKISEGFKERNFDTSINVGAGLELLGKVQISAQYGWGLNKTLKVKTLDETLNGKNRYWTITAAYLF</sequence>
<keyword evidence="3" id="KW-1185">Reference proteome</keyword>